<dbReference type="VEuPathDB" id="FungiDB:F4678DRAFT_477798"/>
<name>A0A9W8NA38_9PEZI</name>
<organism evidence="2 3">
    <name type="scientific">Xylaria arbuscula</name>
    <dbReference type="NCBI Taxonomy" id="114810"/>
    <lineage>
        <taxon>Eukaryota</taxon>
        <taxon>Fungi</taxon>
        <taxon>Dikarya</taxon>
        <taxon>Ascomycota</taxon>
        <taxon>Pezizomycotina</taxon>
        <taxon>Sordariomycetes</taxon>
        <taxon>Xylariomycetidae</taxon>
        <taxon>Xylariales</taxon>
        <taxon>Xylariaceae</taxon>
        <taxon>Xylaria</taxon>
    </lineage>
</organism>
<dbReference type="GO" id="GO:0004497">
    <property type="term" value="F:monooxygenase activity"/>
    <property type="evidence" value="ECO:0007669"/>
    <property type="project" value="InterPro"/>
</dbReference>
<dbReference type="Gene3D" id="3.50.50.60">
    <property type="entry name" value="FAD/NAD(P)-binding domain"/>
    <property type="match status" value="1"/>
</dbReference>
<sequence>MSASALLSDDICKKKKKKMSEDSSTQAPRPFRAIIVGGGLLGLTAAHIFAKSEMDYVVLEKHDTLMPTIGSLLSIMPQTFRVLDQLDILDPAISVMTDVDRNVLMSAEDATIWKSEKLVHLLEVK</sequence>
<dbReference type="PANTHER" id="PTHR47356:SF2">
    <property type="entry name" value="FAD-BINDING DOMAIN-CONTAINING PROTEIN-RELATED"/>
    <property type="match status" value="1"/>
</dbReference>
<comment type="cofactor">
    <cofactor evidence="1">
        <name>FAD</name>
        <dbReference type="ChEBI" id="CHEBI:57692"/>
    </cofactor>
</comment>
<dbReference type="InterPro" id="IPR050562">
    <property type="entry name" value="FAD_mOase_fung"/>
</dbReference>
<evidence type="ECO:0000313" key="3">
    <source>
        <dbReference type="Proteomes" id="UP001148614"/>
    </source>
</evidence>
<dbReference type="Pfam" id="PF13450">
    <property type="entry name" value="NAD_binding_8"/>
    <property type="match status" value="1"/>
</dbReference>
<reference evidence="2" key="1">
    <citation type="submission" date="2022-07" db="EMBL/GenBank/DDBJ databases">
        <title>Genome Sequence of Xylaria arbuscula.</title>
        <authorList>
            <person name="Buettner E."/>
        </authorList>
    </citation>
    <scope>NUCLEOTIDE SEQUENCE</scope>
    <source>
        <strain evidence="2">VT107</strain>
    </source>
</reference>
<dbReference type="EMBL" id="JANPWZ010001577">
    <property type="protein sequence ID" value="KAJ3564767.1"/>
    <property type="molecule type" value="Genomic_DNA"/>
</dbReference>
<dbReference type="AlphaFoldDB" id="A0A9W8NA38"/>
<accession>A0A9W8NA38</accession>
<proteinExistence type="predicted"/>
<dbReference type="PANTHER" id="PTHR47356">
    <property type="entry name" value="FAD-DEPENDENT MONOOXYGENASE ASQG-RELATED"/>
    <property type="match status" value="1"/>
</dbReference>
<dbReference type="Proteomes" id="UP001148614">
    <property type="component" value="Unassembled WGS sequence"/>
</dbReference>
<keyword evidence="3" id="KW-1185">Reference proteome</keyword>
<comment type="caution">
    <text evidence="2">The sequence shown here is derived from an EMBL/GenBank/DDBJ whole genome shotgun (WGS) entry which is preliminary data.</text>
</comment>
<evidence type="ECO:0008006" key="4">
    <source>
        <dbReference type="Google" id="ProtNLM"/>
    </source>
</evidence>
<dbReference type="InterPro" id="IPR036188">
    <property type="entry name" value="FAD/NAD-bd_sf"/>
</dbReference>
<gene>
    <name evidence="2" type="ORF">NPX13_g7735</name>
</gene>
<dbReference type="SUPFAM" id="SSF51905">
    <property type="entry name" value="FAD/NAD(P)-binding domain"/>
    <property type="match status" value="1"/>
</dbReference>
<protein>
    <recommendedName>
        <fullName evidence="4">FAD-binding domain-containing protein</fullName>
    </recommendedName>
</protein>
<evidence type="ECO:0000256" key="1">
    <source>
        <dbReference type="ARBA" id="ARBA00001974"/>
    </source>
</evidence>
<evidence type="ECO:0000313" key="2">
    <source>
        <dbReference type="EMBL" id="KAJ3564767.1"/>
    </source>
</evidence>